<accession>A0A250VUN8</accession>
<keyword evidence="2" id="KW-1185">Reference proteome</keyword>
<organism evidence="1 2">
    <name type="scientific">Streptomyces olivochromogenes</name>
    <dbReference type="NCBI Taxonomy" id="1963"/>
    <lineage>
        <taxon>Bacteria</taxon>
        <taxon>Bacillati</taxon>
        <taxon>Actinomycetota</taxon>
        <taxon>Actinomycetes</taxon>
        <taxon>Kitasatosporales</taxon>
        <taxon>Streptomycetaceae</taxon>
        <taxon>Streptomyces</taxon>
    </lineage>
</organism>
<evidence type="ECO:0000313" key="2">
    <source>
        <dbReference type="Proteomes" id="UP000217446"/>
    </source>
</evidence>
<dbReference type="EMBL" id="BDQI01000041">
    <property type="protein sequence ID" value="GAX57835.1"/>
    <property type="molecule type" value="Genomic_DNA"/>
</dbReference>
<name>A0A250VUN8_STROL</name>
<protein>
    <submittedName>
        <fullName evidence="1">Uncharacterized protein</fullName>
    </submittedName>
</protein>
<comment type="caution">
    <text evidence="1">The sequence shown here is derived from an EMBL/GenBank/DDBJ whole genome shotgun (WGS) entry which is preliminary data.</text>
</comment>
<dbReference type="AlphaFoldDB" id="A0A250VUN8"/>
<dbReference type="Proteomes" id="UP000217446">
    <property type="component" value="Unassembled WGS sequence"/>
</dbReference>
<sequence length="39" mass="4414">MDLDLAPTNINNVRIKLKRLARRGSLTEPEPGLFTLPRP</sequence>
<gene>
    <name evidence="1" type="ORF">SO3561_09405</name>
</gene>
<evidence type="ECO:0000313" key="1">
    <source>
        <dbReference type="EMBL" id="GAX57835.1"/>
    </source>
</evidence>
<proteinExistence type="predicted"/>
<reference evidence="2" key="1">
    <citation type="submission" date="2017-05" db="EMBL/GenBank/DDBJ databases">
        <title>Streptomyces olivochromogenes NBRC 3561 whole genome shotgun sequence.</title>
        <authorList>
            <person name="Dohra H."/>
            <person name="Kodani S."/>
        </authorList>
    </citation>
    <scope>NUCLEOTIDE SEQUENCE [LARGE SCALE GENOMIC DNA]</scope>
    <source>
        <strain evidence="2">NBRC 3561</strain>
    </source>
</reference>